<sequence>MRPASVRNCLLGSCLLLAARKASAQEAVPTRSASGVVLAKATMQPLAGASISSRKRGTIAQADPDGRFFLYTNAGDTLLVTHVGHEALQLVVPATAADGNWVAMAALPARSNLLPTVSVGQRPTPAQFGRDFLKAPVKPDSVRAAMSGLSAIDLAMLRKTTPPSGSEAVNATMRAQAEAAVHRGQIATVPGLNVFTWLKKIKRRKKK</sequence>
<accession>A0ABP8HIH7</accession>
<keyword evidence="1" id="KW-0732">Signal</keyword>
<comment type="caution">
    <text evidence="2">The sequence shown here is derived from an EMBL/GenBank/DDBJ whole genome shotgun (WGS) entry which is preliminary data.</text>
</comment>
<feature type="chain" id="PRO_5046848072" description="Carboxypeptidase-like regulatory domain-containing protein" evidence="1">
    <location>
        <begin position="25"/>
        <end position="207"/>
    </location>
</feature>
<feature type="signal peptide" evidence="1">
    <location>
        <begin position="1"/>
        <end position="24"/>
    </location>
</feature>
<gene>
    <name evidence="2" type="ORF">GCM10023184_36490</name>
</gene>
<dbReference type="SUPFAM" id="SSF49464">
    <property type="entry name" value="Carboxypeptidase regulatory domain-like"/>
    <property type="match status" value="1"/>
</dbReference>
<protein>
    <recommendedName>
        <fullName evidence="4">Carboxypeptidase-like regulatory domain-containing protein</fullName>
    </recommendedName>
</protein>
<dbReference type="Proteomes" id="UP001501725">
    <property type="component" value="Unassembled WGS sequence"/>
</dbReference>
<reference evidence="3" key="1">
    <citation type="journal article" date="2019" name="Int. J. Syst. Evol. Microbiol.">
        <title>The Global Catalogue of Microorganisms (GCM) 10K type strain sequencing project: providing services to taxonomists for standard genome sequencing and annotation.</title>
        <authorList>
            <consortium name="The Broad Institute Genomics Platform"/>
            <consortium name="The Broad Institute Genome Sequencing Center for Infectious Disease"/>
            <person name="Wu L."/>
            <person name="Ma J."/>
        </authorList>
    </citation>
    <scope>NUCLEOTIDE SEQUENCE [LARGE SCALE GENOMIC DNA]</scope>
    <source>
        <strain evidence="3">JCM 17919</strain>
    </source>
</reference>
<dbReference type="EMBL" id="BAABGY010000011">
    <property type="protein sequence ID" value="GAA4339400.1"/>
    <property type="molecule type" value="Genomic_DNA"/>
</dbReference>
<evidence type="ECO:0000313" key="3">
    <source>
        <dbReference type="Proteomes" id="UP001501725"/>
    </source>
</evidence>
<evidence type="ECO:0008006" key="4">
    <source>
        <dbReference type="Google" id="ProtNLM"/>
    </source>
</evidence>
<organism evidence="2 3">
    <name type="scientific">Flaviaesturariibacter amylovorans</name>
    <dbReference type="NCBI Taxonomy" id="1084520"/>
    <lineage>
        <taxon>Bacteria</taxon>
        <taxon>Pseudomonadati</taxon>
        <taxon>Bacteroidota</taxon>
        <taxon>Chitinophagia</taxon>
        <taxon>Chitinophagales</taxon>
        <taxon>Chitinophagaceae</taxon>
        <taxon>Flaviaestuariibacter</taxon>
    </lineage>
</organism>
<name>A0ABP8HIH7_9BACT</name>
<dbReference type="RefSeq" id="WP_345257262.1">
    <property type="nucleotide sequence ID" value="NZ_BAABGY010000011.1"/>
</dbReference>
<keyword evidence="3" id="KW-1185">Reference proteome</keyword>
<proteinExistence type="predicted"/>
<dbReference type="InterPro" id="IPR008969">
    <property type="entry name" value="CarboxyPept-like_regulatory"/>
</dbReference>
<evidence type="ECO:0000313" key="2">
    <source>
        <dbReference type="EMBL" id="GAA4339400.1"/>
    </source>
</evidence>
<evidence type="ECO:0000256" key="1">
    <source>
        <dbReference type="SAM" id="SignalP"/>
    </source>
</evidence>